<accession>A0ABS6M6U4</accession>
<name>A0ABS6M6U4_9GAMM</name>
<dbReference type="InterPro" id="IPR021431">
    <property type="entry name" value="DUF3080"/>
</dbReference>
<reference evidence="1 2" key="1">
    <citation type="submission" date="2021-06" db="EMBL/GenBank/DDBJ databases">
        <title>Bacterium isolated from marine sediment.</title>
        <authorList>
            <person name="Zhu K.-L."/>
            <person name="Du Z.-J."/>
            <person name="Liang Q.-Y."/>
        </authorList>
    </citation>
    <scope>NUCLEOTIDE SEQUENCE [LARGE SCALE GENOMIC DNA]</scope>
    <source>
        <strain evidence="1 2">A346</strain>
    </source>
</reference>
<dbReference type="EMBL" id="JAHQZT010000001">
    <property type="protein sequence ID" value="MBV0931960.1"/>
    <property type="molecule type" value="Genomic_DNA"/>
</dbReference>
<organism evidence="1 2">
    <name type="scientific">Marinobacterium weihaiense</name>
    <dbReference type="NCBI Taxonomy" id="2851016"/>
    <lineage>
        <taxon>Bacteria</taxon>
        <taxon>Pseudomonadati</taxon>
        <taxon>Pseudomonadota</taxon>
        <taxon>Gammaproteobacteria</taxon>
        <taxon>Oceanospirillales</taxon>
        <taxon>Oceanospirillaceae</taxon>
        <taxon>Marinobacterium</taxon>
    </lineage>
</organism>
<comment type="caution">
    <text evidence="1">The sequence shown here is derived from an EMBL/GenBank/DDBJ whole genome shotgun (WGS) entry which is preliminary data.</text>
</comment>
<dbReference type="RefSeq" id="WP_217333377.1">
    <property type="nucleotide sequence ID" value="NZ_JAHQZT010000001.1"/>
</dbReference>
<proteinExistence type="predicted"/>
<evidence type="ECO:0000313" key="1">
    <source>
        <dbReference type="EMBL" id="MBV0931960.1"/>
    </source>
</evidence>
<evidence type="ECO:0000313" key="2">
    <source>
        <dbReference type="Proteomes" id="UP000755551"/>
    </source>
</evidence>
<sequence length="354" mass="40759">MKWSMLVLAILLVGCNQNGPESELKDYAARVSNAIEQDFDLVFSATLPQYPAKRHRSLTLTELREGVIDVFDLRRCGLMELIGERNSSLGKLALPSQRLIYETRFLPPLRACIQSLEQLTPLSEEDQDLLERLRHIEQVKTRNYPRVVSNALFNSDEISQHFAISGSAGRFETPAPLTGLSPALKRFEHLADQADDTHWQVPAWITELETSYEAFYRSHFGHEWSQSLLLLTQTLDQTAAAIETRLARRPMCFNKRPTPQANIVRNVFTRYYAGRLQPWMSNIHRNGMQWRQHWQALRQKLPTTPHVAAYFDHMLADRPGSLWHDYQQARERHTQAWQQLLGQCGMMPGNSPNG</sequence>
<dbReference type="PROSITE" id="PS51257">
    <property type="entry name" value="PROKAR_LIPOPROTEIN"/>
    <property type="match status" value="1"/>
</dbReference>
<protein>
    <submittedName>
        <fullName evidence="1">DUF3080 domain-containing protein</fullName>
    </submittedName>
</protein>
<dbReference type="Pfam" id="PF11279">
    <property type="entry name" value="DUF3080"/>
    <property type="match status" value="1"/>
</dbReference>
<dbReference type="Proteomes" id="UP000755551">
    <property type="component" value="Unassembled WGS sequence"/>
</dbReference>
<keyword evidence="2" id="KW-1185">Reference proteome</keyword>
<gene>
    <name evidence="1" type="ORF">KTN04_01210</name>
</gene>